<feature type="compositionally biased region" description="Basic and acidic residues" evidence="6">
    <location>
        <begin position="600"/>
        <end position="612"/>
    </location>
</feature>
<evidence type="ECO:0000256" key="2">
    <source>
        <dbReference type="ARBA" id="ARBA00022741"/>
    </source>
</evidence>
<proteinExistence type="predicted"/>
<evidence type="ECO:0000256" key="4">
    <source>
        <dbReference type="ARBA" id="ARBA00022840"/>
    </source>
</evidence>
<feature type="compositionally biased region" description="Basic and acidic residues" evidence="6">
    <location>
        <begin position="78"/>
        <end position="101"/>
    </location>
</feature>
<dbReference type="InterPro" id="IPR050538">
    <property type="entry name" value="MAP_kinase_kinase_kinase"/>
</dbReference>
<dbReference type="GO" id="GO:0005524">
    <property type="term" value="F:ATP binding"/>
    <property type="evidence" value="ECO:0007669"/>
    <property type="project" value="UniProtKB-UniRule"/>
</dbReference>
<evidence type="ECO:0000256" key="1">
    <source>
        <dbReference type="ARBA" id="ARBA00022679"/>
    </source>
</evidence>
<dbReference type="PROSITE" id="PS50011">
    <property type="entry name" value="PROTEIN_KINASE_DOM"/>
    <property type="match status" value="1"/>
</dbReference>
<evidence type="ECO:0000256" key="6">
    <source>
        <dbReference type="SAM" id="MobiDB-lite"/>
    </source>
</evidence>
<dbReference type="InterPro" id="IPR008271">
    <property type="entry name" value="Ser/Thr_kinase_AS"/>
</dbReference>
<keyword evidence="3 8" id="KW-0418">Kinase</keyword>
<dbReference type="InterPro" id="IPR000719">
    <property type="entry name" value="Prot_kinase_dom"/>
</dbReference>
<gene>
    <name evidence="8" type="ORF">DASB73_029140</name>
</gene>
<feature type="compositionally biased region" description="Low complexity" evidence="6">
    <location>
        <begin position="557"/>
        <end position="582"/>
    </location>
</feature>
<name>A0AAV5RLD3_STABA</name>
<feature type="domain" description="Protein kinase" evidence="7">
    <location>
        <begin position="799"/>
        <end position="1064"/>
    </location>
</feature>
<dbReference type="PROSITE" id="PS00107">
    <property type="entry name" value="PROTEIN_KINASE_ATP"/>
    <property type="match status" value="1"/>
</dbReference>
<reference evidence="8 9" key="1">
    <citation type="journal article" date="2023" name="Elife">
        <title>Identification of key yeast species and microbe-microbe interactions impacting larval growth of Drosophila in the wild.</title>
        <authorList>
            <person name="Mure A."/>
            <person name="Sugiura Y."/>
            <person name="Maeda R."/>
            <person name="Honda K."/>
            <person name="Sakurai N."/>
            <person name="Takahashi Y."/>
            <person name="Watada M."/>
            <person name="Katoh T."/>
            <person name="Gotoh A."/>
            <person name="Gotoh Y."/>
            <person name="Taniguchi I."/>
            <person name="Nakamura K."/>
            <person name="Hayashi T."/>
            <person name="Katayama T."/>
            <person name="Uemura T."/>
            <person name="Hattori Y."/>
        </authorList>
    </citation>
    <scope>NUCLEOTIDE SEQUENCE [LARGE SCALE GENOMIC DNA]</scope>
    <source>
        <strain evidence="8 9">SB-73</strain>
    </source>
</reference>
<protein>
    <submittedName>
        <fullName evidence="8">Mitogen-activated protein kinase kinase kinase</fullName>
    </submittedName>
</protein>
<feature type="region of interest" description="Disordered" evidence="6">
    <location>
        <begin position="183"/>
        <end position="221"/>
    </location>
</feature>
<dbReference type="Gene3D" id="1.10.510.10">
    <property type="entry name" value="Transferase(Phosphotransferase) domain 1"/>
    <property type="match status" value="1"/>
</dbReference>
<feature type="compositionally biased region" description="Acidic residues" evidence="6">
    <location>
        <begin position="421"/>
        <end position="435"/>
    </location>
</feature>
<evidence type="ECO:0000313" key="8">
    <source>
        <dbReference type="EMBL" id="GMM51951.1"/>
    </source>
</evidence>
<feature type="compositionally biased region" description="Polar residues" evidence="6">
    <location>
        <begin position="466"/>
        <end position="490"/>
    </location>
</feature>
<dbReference type="Pfam" id="PF00069">
    <property type="entry name" value="Pkinase"/>
    <property type="match status" value="1"/>
</dbReference>
<feature type="compositionally biased region" description="Polar residues" evidence="6">
    <location>
        <begin position="444"/>
        <end position="454"/>
    </location>
</feature>
<dbReference type="PANTHER" id="PTHR48016:SF48">
    <property type="entry name" value="SERINE_THREONINE-PROTEIN KINASE BCK1_SLK1_SSP31"/>
    <property type="match status" value="1"/>
</dbReference>
<feature type="compositionally biased region" description="Low complexity" evidence="6">
    <location>
        <begin position="633"/>
        <end position="647"/>
    </location>
</feature>
<feature type="compositionally biased region" description="Low complexity" evidence="6">
    <location>
        <begin position="511"/>
        <end position="521"/>
    </location>
</feature>
<feature type="compositionally biased region" description="Basic and acidic residues" evidence="6">
    <location>
        <begin position="44"/>
        <end position="69"/>
    </location>
</feature>
<accession>A0AAV5RLD3</accession>
<feature type="region of interest" description="Disordered" evidence="6">
    <location>
        <begin position="392"/>
        <end position="689"/>
    </location>
</feature>
<evidence type="ECO:0000313" key="9">
    <source>
        <dbReference type="Proteomes" id="UP001362899"/>
    </source>
</evidence>
<feature type="compositionally biased region" description="Pro residues" evidence="6">
    <location>
        <begin position="493"/>
        <end position="510"/>
    </location>
</feature>
<dbReference type="InterPro" id="IPR017441">
    <property type="entry name" value="Protein_kinase_ATP_BS"/>
</dbReference>
<feature type="binding site" evidence="5">
    <location>
        <position position="828"/>
    </location>
    <ligand>
        <name>ATP</name>
        <dbReference type="ChEBI" id="CHEBI:30616"/>
    </ligand>
</feature>
<keyword evidence="9" id="KW-1185">Reference proteome</keyword>
<feature type="compositionally biased region" description="Pro residues" evidence="6">
    <location>
        <begin position="522"/>
        <end position="534"/>
    </location>
</feature>
<dbReference type="GO" id="GO:0004672">
    <property type="term" value="F:protein kinase activity"/>
    <property type="evidence" value="ECO:0007669"/>
    <property type="project" value="InterPro"/>
</dbReference>
<organism evidence="8 9">
    <name type="scientific">Starmerella bacillaris</name>
    <name type="common">Yeast</name>
    <name type="synonym">Candida zemplinina</name>
    <dbReference type="NCBI Taxonomy" id="1247836"/>
    <lineage>
        <taxon>Eukaryota</taxon>
        <taxon>Fungi</taxon>
        <taxon>Dikarya</taxon>
        <taxon>Ascomycota</taxon>
        <taxon>Saccharomycotina</taxon>
        <taxon>Dipodascomycetes</taxon>
        <taxon>Dipodascales</taxon>
        <taxon>Trichomonascaceae</taxon>
        <taxon>Starmerella</taxon>
    </lineage>
</organism>
<dbReference type="PANTHER" id="PTHR48016">
    <property type="entry name" value="MAP KINASE KINASE KINASE SSK2-RELATED-RELATED"/>
    <property type="match status" value="1"/>
</dbReference>
<dbReference type="FunFam" id="1.10.510.10:FF:000182">
    <property type="entry name" value="MAP kinase kinase kinase mkh1"/>
    <property type="match status" value="1"/>
</dbReference>
<evidence type="ECO:0000256" key="3">
    <source>
        <dbReference type="ARBA" id="ARBA00022777"/>
    </source>
</evidence>
<dbReference type="Proteomes" id="UP001362899">
    <property type="component" value="Unassembled WGS sequence"/>
</dbReference>
<dbReference type="PROSITE" id="PS00108">
    <property type="entry name" value="PROTEIN_KINASE_ST"/>
    <property type="match status" value="1"/>
</dbReference>
<comment type="caution">
    <text evidence="8">The sequence shown here is derived from an EMBL/GenBank/DDBJ whole genome shotgun (WGS) entry which is preliminary data.</text>
</comment>
<sequence length="1098" mass="121387">MTELPSFLVSEGGIPNLANIRRTPGPSSYGPYPAMNVLKSSDNLNKDTKEKDSTPHRDSDRDRDRDKERERKKHRDSKNREKRENHRPSSQDSIKEKPVDLPWDVKDPKAWTIEHITYFLDAYKFQKQWLEQIKARNVVGEKFMDLTSYRNVKKLGITESPSRFIMLLRSILPPKVVEPPSNRVSLTSIGNSDGSAASDSKPRPLSSGSTSSRDDTHRNQLAGTRRTSLEKFLFLDYKLRPTRDVIPGPSILITEDNRNYLLVGLSDVQNAADARRQVHLALFGPSIPESKISFKLTDYYCTPGKELSDDQLWAVLSAAAGDIVKFFIDVPRGLNMKIGEHALSSEDSLSLSPRRGYPRTPAHLIGADYFSINRRSSNNSITSNSELVALREAPKPPLARTQSARYRPELSPVMDSSTSADWEDAPEPEISDSEDVGMWAKVPTASSGTSTDATLSVAHSPALGLTPQTSNSTLSASSAPQNLAKSSALQGPQIPPPPATAAPPAPPPPRTSSATSVHPAMPLMPAPSYPPPVPSSDLSKSINKPEPSHMPPPPKPLKLTMPVPKISPNTSASAPSIIPAGSYNNAPPVPDVSRRISPVIEEHEQDSNHHEYDDDYGDADTSALSHHSNPAGSRSSSVSDSRSRSSSTNMPHLEVQTNLNGLYDNHELRTDGGRMDSPHSPQSQSIDWASRPPAEILYENLEKFFPNTDLDKPVVSRAPPIPGEDLQPLINTKTRMSRTKSIRIVAREASKRLMSGRQTGSAGPLVRRKSTKMWDRRVVEMNRGTPNSVTLRDQKQYVWIKGELIGRGSFGKVYLGLNATTGDMMAVKQVKAPRHQSGEDPVKSLHAEVETMKDLDHLNIVQYLGFEQLGSVSNLFLEYVPGGSVKSLINNFGKFTEPTIRFLNKQVLEGLSYLHSRGILHRDLKADNLLLDIDGTVKISDFGISKRSRDIYANNAEMSMQGTIFWMAPEVINNVIKNQKQGYSAKVDVWSLGCVVLEMFVGRRPWSTEEAVGAMYKLGSSRQAPPIPDDAQVSKEGRDFIDRCFIVDAKDRPTASELLDHEFSQVSPEFDFSKTQLGLALRRSIKRNTRNLSHGTTE</sequence>
<dbReference type="AlphaFoldDB" id="A0AAV5RLD3"/>
<dbReference type="EMBL" id="BTGC01000008">
    <property type="protein sequence ID" value="GMM51951.1"/>
    <property type="molecule type" value="Genomic_DNA"/>
</dbReference>
<dbReference type="InterPro" id="IPR011009">
    <property type="entry name" value="Kinase-like_dom_sf"/>
</dbReference>
<feature type="compositionally biased region" description="Basic and acidic residues" evidence="6">
    <location>
        <begin position="664"/>
        <end position="677"/>
    </location>
</feature>
<feature type="region of interest" description="Disordered" evidence="6">
    <location>
        <begin position="1"/>
        <end position="101"/>
    </location>
</feature>
<feature type="compositionally biased region" description="Polar residues" evidence="6">
    <location>
        <begin position="622"/>
        <end position="632"/>
    </location>
</feature>
<keyword evidence="4 5" id="KW-0067">ATP-binding</keyword>
<dbReference type="SUPFAM" id="SSF56112">
    <property type="entry name" value="Protein kinase-like (PK-like)"/>
    <property type="match status" value="1"/>
</dbReference>
<evidence type="ECO:0000259" key="7">
    <source>
        <dbReference type="PROSITE" id="PS50011"/>
    </source>
</evidence>
<feature type="compositionally biased region" description="Polar residues" evidence="6">
    <location>
        <begin position="183"/>
        <end position="198"/>
    </location>
</feature>
<keyword evidence="1" id="KW-0808">Transferase</keyword>
<dbReference type="SMART" id="SM00220">
    <property type="entry name" value="S_TKc"/>
    <property type="match status" value="1"/>
</dbReference>
<keyword evidence="2 5" id="KW-0547">Nucleotide-binding</keyword>
<dbReference type="GO" id="GO:0000165">
    <property type="term" value="P:MAPK cascade"/>
    <property type="evidence" value="ECO:0007669"/>
    <property type="project" value="UniProtKB-ARBA"/>
</dbReference>
<evidence type="ECO:0000256" key="5">
    <source>
        <dbReference type="PROSITE-ProRule" id="PRU10141"/>
    </source>
</evidence>